<keyword evidence="1" id="KW-0812">Transmembrane</keyword>
<gene>
    <name evidence="2" type="ORF">F4Y08_10760</name>
</gene>
<keyword evidence="1" id="KW-0472">Membrane</keyword>
<feature type="transmembrane region" description="Helical" evidence="1">
    <location>
        <begin position="174"/>
        <end position="196"/>
    </location>
</feature>
<reference evidence="2" key="1">
    <citation type="submission" date="2019-09" db="EMBL/GenBank/DDBJ databases">
        <title>Characterisation of the sponge microbiome using genome-centric metagenomics.</title>
        <authorList>
            <person name="Engelberts J.P."/>
            <person name="Robbins S.J."/>
            <person name="De Goeij J.M."/>
            <person name="Aranda M."/>
            <person name="Bell S.C."/>
            <person name="Webster N.S."/>
        </authorList>
    </citation>
    <scope>NUCLEOTIDE SEQUENCE</scope>
    <source>
        <strain evidence="2">SB0662_bin_9</strain>
    </source>
</reference>
<evidence type="ECO:0000256" key="1">
    <source>
        <dbReference type="SAM" id="Phobius"/>
    </source>
</evidence>
<sequence length="198" mass="21692">MMRRSSLVAFWRRAGYEAMEAAQQPILWLEGDLTGTGQLQVHAALEEWHRQAARNTGAAFCCEGDGLGWLLASCALESTSPGAPPRPRNPSPPGVAWCGPTHGMAISALNIQSRRGMVNGILQGREPDPPHLQHSLAAATANDRQVMLDSARVPAWSPEAFPVRHGPAPRTHLWVRWVWLVIALIWLASNLIRFMAGQ</sequence>
<organism evidence="2">
    <name type="scientific">Caldilineaceae bacterium SB0662_bin_9</name>
    <dbReference type="NCBI Taxonomy" id="2605258"/>
    <lineage>
        <taxon>Bacteria</taxon>
        <taxon>Bacillati</taxon>
        <taxon>Chloroflexota</taxon>
        <taxon>Caldilineae</taxon>
        <taxon>Caldilineales</taxon>
        <taxon>Caldilineaceae</taxon>
    </lineage>
</organism>
<dbReference type="AlphaFoldDB" id="A0A6B1DU83"/>
<proteinExistence type="predicted"/>
<accession>A0A6B1DU83</accession>
<comment type="caution">
    <text evidence="2">The sequence shown here is derived from an EMBL/GenBank/DDBJ whole genome shotgun (WGS) entry which is preliminary data.</text>
</comment>
<keyword evidence="1" id="KW-1133">Transmembrane helix</keyword>
<evidence type="ECO:0000313" key="2">
    <source>
        <dbReference type="EMBL" id="MYD90798.1"/>
    </source>
</evidence>
<dbReference type="EMBL" id="VXPY01000077">
    <property type="protein sequence ID" value="MYD90798.1"/>
    <property type="molecule type" value="Genomic_DNA"/>
</dbReference>
<protein>
    <submittedName>
        <fullName evidence="2">Uncharacterized protein</fullName>
    </submittedName>
</protein>
<name>A0A6B1DU83_9CHLR</name>